<reference evidence="2 3" key="1">
    <citation type="submission" date="2019-05" db="EMBL/GenBank/DDBJ databases">
        <title>Mycolicibacterium sphagni ENV482 genome assembly.</title>
        <authorList>
            <person name="Chen W."/>
            <person name="Faulkner N.W."/>
            <person name="Hyman M.R."/>
        </authorList>
    </citation>
    <scope>NUCLEOTIDE SEQUENCE [LARGE SCALE GENOMIC DNA]</scope>
    <source>
        <strain evidence="2 3">ENV482</strain>
    </source>
</reference>
<evidence type="ECO:0000313" key="3">
    <source>
        <dbReference type="Proteomes" id="UP000708347"/>
    </source>
</evidence>
<sequence>MRRALGPFLTTGVALTAAAVVVANPVAPPSRDMQISTTQLSTSPDLLSPSDKSLLSALTPQLPISGIGPALAQILAALAADAERISREVTSAIGPETVTAAALPEQTAYRPEPIAPPFIESPNATPLAASTGFASSVVSSDVVQVLNGLVADTGYLGGKVVEASVALVQVIIRVPEFVVTAVLDLLNGDIAGVLETVKSVIKAFFGPGLILLDGIRDILYGRTPTPVPPPTAAKRLVEQITGTAPDQPSTGGTARPAPGDKAQSGRKHVEAPTAAALRPTATTSKPAASTDQTPTSAKTPSSKPASGSTRATAGSARESKSAASSSSSAD</sequence>
<name>A0ABX2JKX4_9MYCO</name>
<dbReference type="Proteomes" id="UP000708347">
    <property type="component" value="Unassembled WGS sequence"/>
</dbReference>
<feature type="compositionally biased region" description="Low complexity" evidence="1">
    <location>
        <begin position="305"/>
        <end position="330"/>
    </location>
</feature>
<proteinExistence type="predicted"/>
<dbReference type="EMBL" id="VBSB01000002">
    <property type="protein sequence ID" value="NTY58166.1"/>
    <property type="molecule type" value="Genomic_DNA"/>
</dbReference>
<organism evidence="2 3">
    <name type="scientific">Mycolicibacterium sphagni</name>
    <dbReference type="NCBI Taxonomy" id="1786"/>
    <lineage>
        <taxon>Bacteria</taxon>
        <taxon>Bacillati</taxon>
        <taxon>Actinomycetota</taxon>
        <taxon>Actinomycetes</taxon>
        <taxon>Mycobacteriales</taxon>
        <taxon>Mycobacteriaceae</taxon>
        <taxon>Mycolicibacterium</taxon>
    </lineage>
</organism>
<evidence type="ECO:0000256" key="1">
    <source>
        <dbReference type="SAM" id="MobiDB-lite"/>
    </source>
</evidence>
<accession>A0ABX2JKX4</accession>
<evidence type="ECO:0000313" key="2">
    <source>
        <dbReference type="EMBL" id="NTY58166.1"/>
    </source>
</evidence>
<dbReference type="RefSeq" id="WP_174396184.1">
    <property type="nucleotide sequence ID" value="NZ_VBSB01000002.1"/>
</dbReference>
<protein>
    <recommendedName>
        <fullName evidence="4">PE-PGRS family protein</fullName>
    </recommendedName>
</protein>
<comment type="caution">
    <text evidence="2">The sequence shown here is derived from an EMBL/GenBank/DDBJ whole genome shotgun (WGS) entry which is preliminary data.</text>
</comment>
<feature type="compositionally biased region" description="Low complexity" evidence="1">
    <location>
        <begin position="271"/>
        <end position="290"/>
    </location>
</feature>
<feature type="compositionally biased region" description="Polar residues" evidence="1">
    <location>
        <begin position="291"/>
        <end position="304"/>
    </location>
</feature>
<gene>
    <name evidence="2" type="ORF">FEG63_01200</name>
</gene>
<evidence type="ECO:0008006" key="4">
    <source>
        <dbReference type="Google" id="ProtNLM"/>
    </source>
</evidence>
<feature type="region of interest" description="Disordered" evidence="1">
    <location>
        <begin position="242"/>
        <end position="330"/>
    </location>
</feature>
<feature type="compositionally biased region" description="Polar residues" evidence="1">
    <location>
        <begin position="242"/>
        <end position="252"/>
    </location>
</feature>
<keyword evidence="3" id="KW-1185">Reference proteome</keyword>